<evidence type="ECO:0000313" key="2">
    <source>
        <dbReference type="Proteomes" id="UP000827976"/>
    </source>
</evidence>
<gene>
    <name evidence="1" type="ORF">IHE45_02G024500</name>
</gene>
<reference evidence="2" key="1">
    <citation type="journal article" date="2022" name="Nat. Commun.">
        <title>Chromosome evolution and the genetic basis of agronomically important traits in greater yam.</title>
        <authorList>
            <person name="Bredeson J.V."/>
            <person name="Lyons J.B."/>
            <person name="Oniyinde I.O."/>
            <person name="Okereke N.R."/>
            <person name="Kolade O."/>
            <person name="Nnabue I."/>
            <person name="Nwadili C.O."/>
            <person name="Hribova E."/>
            <person name="Parker M."/>
            <person name="Nwogha J."/>
            <person name="Shu S."/>
            <person name="Carlson J."/>
            <person name="Kariba R."/>
            <person name="Muthemba S."/>
            <person name="Knop K."/>
            <person name="Barton G.J."/>
            <person name="Sherwood A.V."/>
            <person name="Lopez-Montes A."/>
            <person name="Asiedu R."/>
            <person name="Jamnadass R."/>
            <person name="Muchugi A."/>
            <person name="Goodstein D."/>
            <person name="Egesi C.N."/>
            <person name="Featherston J."/>
            <person name="Asfaw A."/>
            <person name="Simpson G.G."/>
            <person name="Dolezel J."/>
            <person name="Hendre P.S."/>
            <person name="Van Deynze A."/>
            <person name="Kumar P.L."/>
            <person name="Obidiegwu J.E."/>
            <person name="Bhattacharjee R."/>
            <person name="Rokhsar D.S."/>
        </authorList>
    </citation>
    <scope>NUCLEOTIDE SEQUENCE [LARGE SCALE GENOMIC DNA]</scope>
    <source>
        <strain evidence="2">cv. TDa95/00328</strain>
    </source>
</reference>
<organism evidence="1 2">
    <name type="scientific">Dioscorea alata</name>
    <name type="common">Purple yam</name>
    <dbReference type="NCBI Taxonomy" id="55571"/>
    <lineage>
        <taxon>Eukaryota</taxon>
        <taxon>Viridiplantae</taxon>
        <taxon>Streptophyta</taxon>
        <taxon>Embryophyta</taxon>
        <taxon>Tracheophyta</taxon>
        <taxon>Spermatophyta</taxon>
        <taxon>Magnoliopsida</taxon>
        <taxon>Liliopsida</taxon>
        <taxon>Dioscoreales</taxon>
        <taxon>Dioscoreaceae</taxon>
        <taxon>Dioscorea</taxon>
    </lineage>
</organism>
<evidence type="ECO:0000313" key="1">
    <source>
        <dbReference type="EMBL" id="KAH7690129.1"/>
    </source>
</evidence>
<dbReference type="Proteomes" id="UP000827976">
    <property type="component" value="Chromosome 2"/>
</dbReference>
<sequence length="305" mass="34300">MNHLLSVLALIILITPTHASTPQVYWHAMLPNAPMPRAILDLISFDELDKDKFNVDLRYEVDALRYNGQLYVEDQVHDAPNATLFFFEKDLNPGSKFDLQFTKMTSGSPLISRSQANTIPFSSNKLLEILTHFQVKPMSITAYAMNKTLVECEMPALDGESKLCATSLESMVEFSMMNLGTRDLQASSTMVKKKSGDVKVKKTYSVAPDGVRVLDKDELVVVCHSEQYPYTVFYCHTTGKGKSKAYTIALEGNDGTKVEAIAVCHLDTSKWNPKHLAFQILKVKRGRVPICHFMPEDNVTWTIKK</sequence>
<keyword evidence="2" id="KW-1185">Reference proteome</keyword>
<proteinExistence type="predicted"/>
<accession>A0ACB7WPG8</accession>
<comment type="caution">
    <text evidence="1">The sequence shown here is derived from an EMBL/GenBank/DDBJ whole genome shotgun (WGS) entry which is preliminary data.</text>
</comment>
<name>A0ACB7WPG8_DIOAL</name>
<protein>
    <submittedName>
        <fullName evidence="1">BURP domain-containing protein</fullName>
    </submittedName>
</protein>
<dbReference type="EMBL" id="CM037012">
    <property type="protein sequence ID" value="KAH7690129.1"/>
    <property type="molecule type" value="Genomic_DNA"/>
</dbReference>